<evidence type="ECO:0000313" key="3">
    <source>
        <dbReference type="Proteomes" id="UP000283880"/>
    </source>
</evidence>
<keyword evidence="1" id="KW-0812">Transmembrane</keyword>
<gene>
    <name evidence="2" type="ORF">DWV29_06165</name>
</gene>
<evidence type="ECO:0000313" key="2">
    <source>
        <dbReference type="EMBL" id="RGX31460.1"/>
    </source>
</evidence>
<dbReference type="AlphaFoldDB" id="A0A413FJ38"/>
<sequence length="208" mass="23623">MMNRKFTAREAWLLLLLSVMLLALFYYLALYRPVNLEVERCAALQVPVEEDLELQMMKATRKKKMVDELENAPEKQQGELLPYNNIKNEITDLYEALSPAATYNLSFSEAVASGNIVRRDISISFQTENYQKVRSILEQMHSSPYRCILKDLSISVNKSRGEAGGMSAAELINVNVNITFYETLVGAENTNGLVFEKQESKPENEGQE</sequence>
<proteinExistence type="predicted"/>
<protein>
    <recommendedName>
        <fullName evidence="4">Pilus assembly protein PilO</fullName>
    </recommendedName>
</protein>
<keyword evidence="1" id="KW-1133">Transmembrane helix</keyword>
<evidence type="ECO:0000256" key="1">
    <source>
        <dbReference type="SAM" id="Phobius"/>
    </source>
</evidence>
<reference evidence="2 3" key="1">
    <citation type="submission" date="2018-08" db="EMBL/GenBank/DDBJ databases">
        <title>A genome reference for cultivated species of the human gut microbiota.</title>
        <authorList>
            <person name="Zou Y."/>
            <person name="Xue W."/>
            <person name="Luo G."/>
        </authorList>
    </citation>
    <scope>NUCLEOTIDE SEQUENCE [LARGE SCALE GENOMIC DNA]</scope>
    <source>
        <strain evidence="2 3">AF04-15</strain>
    </source>
</reference>
<dbReference type="RefSeq" id="WP_024734432.1">
    <property type="nucleotide sequence ID" value="NZ_BAABXR010000001.1"/>
</dbReference>
<accession>A0A413FJ38</accession>
<dbReference type="EMBL" id="QSBM01000003">
    <property type="protein sequence ID" value="RGX31460.1"/>
    <property type="molecule type" value="Genomic_DNA"/>
</dbReference>
<dbReference type="OrthoDB" id="2034650at2"/>
<comment type="caution">
    <text evidence="2">The sequence shown here is derived from an EMBL/GenBank/DDBJ whole genome shotgun (WGS) entry which is preliminary data.</text>
</comment>
<dbReference type="Proteomes" id="UP000283880">
    <property type="component" value="Unassembled WGS sequence"/>
</dbReference>
<organism evidence="2 3">
    <name type="scientific">Enterocloster asparagiformis</name>
    <dbReference type="NCBI Taxonomy" id="333367"/>
    <lineage>
        <taxon>Bacteria</taxon>
        <taxon>Bacillati</taxon>
        <taxon>Bacillota</taxon>
        <taxon>Clostridia</taxon>
        <taxon>Lachnospirales</taxon>
        <taxon>Lachnospiraceae</taxon>
        <taxon>Enterocloster</taxon>
    </lineage>
</organism>
<name>A0A413FJ38_9FIRM</name>
<keyword evidence="1" id="KW-0472">Membrane</keyword>
<evidence type="ECO:0008006" key="4">
    <source>
        <dbReference type="Google" id="ProtNLM"/>
    </source>
</evidence>
<feature type="transmembrane region" description="Helical" evidence="1">
    <location>
        <begin position="12"/>
        <end position="31"/>
    </location>
</feature>